<feature type="domain" description="Pex N-terminal" evidence="16">
    <location>
        <begin position="32"/>
        <end position="225"/>
    </location>
</feature>
<dbReference type="PANTHER" id="PTHR23350">
    <property type="entry name" value="PEROXISOME ASSEMBLY PROTEIN 10"/>
    <property type="match status" value="1"/>
</dbReference>
<keyword evidence="4" id="KW-0813">Transport</keyword>
<proteinExistence type="inferred from homology"/>
<dbReference type="STRING" id="1890683.A0A427Y8G8"/>
<keyword evidence="8" id="KW-0863">Zinc-finger</keyword>
<evidence type="ECO:0000256" key="15">
    <source>
        <dbReference type="SAM" id="MobiDB-lite"/>
    </source>
</evidence>
<evidence type="ECO:0000256" key="11">
    <source>
        <dbReference type="ARBA" id="ARBA00022927"/>
    </source>
</evidence>
<dbReference type="Pfam" id="PF04757">
    <property type="entry name" value="Pex2_Pex12"/>
    <property type="match status" value="1"/>
</dbReference>
<feature type="region of interest" description="Disordered" evidence="15">
    <location>
        <begin position="371"/>
        <end position="399"/>
    </location>
</feature>
<dbReference type="InterPro" id="IPR006845">
    <property type="entry name" value="Pex_N"/>
</dbReference>
<evidence type="ECO:0000259" key="16">
    <source>
        <dbReference type="Pfam" id="PF04757"/>
    </source>
</evidence>
<dbReference type="Proteomes" id="UP000279259">
    <property type="component" value="Unassembled WGS sequence"/>
</dbReference>
<dbReference type="GO" id="GO:0016562">
    <property type="term" value="P:protein import into peroxisome matrix, receptor recycling"/>
    <property type="evidence" value="ECO:0007669"/>
    <property type="project" value="UniProtKB-ARBA"/>
</dbReference>
<dbReference type="OrthoDB" id="1701437at2759"/>
<evidence type="ECO:0000256" key="6">
    <source>
        <dbReference type="ARBA" id="ARBA00022692"/>
    </source>
</evidence>
<accession>A0A427Y8G8</accession>
<feature type="compositionally biased region" description="Basic and acidic residues" evidence="15">
    <location>
        <begin position="385"/>
        <end position="394"/>
    </location>
</feature>
<comment type="caution">
    <text evidence="17">The sequence shown here is derived from an EMBL/GenBank/DDBJ whole genome shotgun (WGS) entry which is preliminary data.</text>
</comment>
<evidence type="ECO:0000256" key="5">
    <source>
        <dbReference type="ARBA" id="ARBA00022679"/>
    </source>
</evidence>
<dbReference type="AlphaFoldDB" id="A0A427Y8G8"/>
<evidence type="ECO:0000256" key="13">
    <source>
        <dbReference type="ARBA" id="ARBA00023136"/>
    </source>
</evidence>
<dbReference type="PANTHER" id="PTHR23350:SF4">
    <property type="entry name" value="PEROXISOME BIOGENESIS FACTOR 2"/>
    <property type="match status" value="1"/>
</dbReference>
<evidence type="ECO:0000256" key="3">
    <source>
        <dbReference type="ARBA" id="ARBA00008704"/>
    </source>
</evidence>
<gene>
    <name evidence="17" type="primary">PEX2</name>
    <name evidence="17" type="ORF">EHS25_003290</name>
</gene>
<keyword evidence="5" id="KW-0808">Transferase</keyword>
<evidence type="ECO:0000256" key="1">
    <source>
        <dbReference type="ARBA" id="ARBA00004585"/>
    </source>
</evidence>
<evidence type="ECO:0000256" key="10">
    <source>
        <dbReference type="ARBA" id="ARBA00022833"/>
    </source>
</evidence>
<comment type="similarity">
    <text evidence="3">Belongs to the pex2/pex10/pex12 family.</text>
</comment>
<evidence type="ECO:0000313" key="17">
    <source>
        <dbReference type="EMBL" id="RSH87381.1"/>
    </source>
</evidence>
<comment type="subcellular location">
    <subcellularLocation>
        <location evidence="1">Peroxisome membrane</location>
        <topology evidence="1">Multi-pass membrane protein</topology>
    </subcellularLocation>
</comment>
<sequence>MSLDNDAHAGSSRTQSYPSAPRVSQVDADELDEGLVSMLGEKVGQALGNFKSSWSHDLKPEVALVLKLVIFRYGVLDPTIRASPGAKLQNLKLVSGRHTSPPSLRKRILLYLLLHPPIFPTYVLTRLRQHALSSQWPDLPAHDWRRNAWRAIVRAENAARAWELLGWGWFLWDGQYPSLLMRILGLRLVPSSPHLTRLVSYEFMNRQLVWGAFTEFLMFSVPLLPPIPAYLTPSALLAPLKSFLSQPTSIDYNSLPALPSQHQSGTSTSPAGPVHTGPLAHLPKSTCPICYLRTTSAPVPLVSGGSGPQISLPPIHGTEWGSQSHTADLEHGDIAQEEETRIFVPAQSNCRGGCRWCYYCIAEELVKQSEMESGRKAGARKRKGNGKEGGKNGGEEEGWTCLRCGGVVSRAWRVGAEEEDMAGQQDVQDGVESP</sequence>
<dbReference type="InterPro" id="IPR025654">
    <property type="entry name" value="PEX2/10"/>
</dbReference>
<protein>
    <submittedName>
        <fullName evidence="17">Peroxisome assembly protein (Peroxin-2)</fullName>
    </submittedName>
</protein>
<feature type="region of interest" description="Disordered" evidence="15">
    <location>
        <begin position="1"/>
        <end position="24"/>
    </location>
</feature>
<keyword evidence="9" id="KW-0833">Ubl conjugation pathway</keyword>
<dbReference type="GO" id="GO:0016567">
    <property type="term" value="P:protein ubiquitination"/>
    <property type="evidence" value="ECO:0007669"/>
    <property type="project" value="UniProtKB-ARBA"/>
</dbReference>
<keyword evidence="6" id="KW-0812">Transmembrane</keyword>
<dbReference type="GO" id="GO:0008270">
    <property type="term" value="F:zinc ion binding"/>
    <property type="evidence" value="ECO:0007669"/>
    <property type="project" value="UniProtKB-KW"/>
</dbReference>
<name>A0A427Y8G8_9TREE</name>
<evidence type="ECO:0000256" key="7">
    <source>
        <dbReference type="ARBA" id="ARBA00022723"/>
    </source>
</evidence>
<comment type="pathway">
    <text evidence="2">Protein modification; protein ubiquitination.</text>
</comment>
<evidence type="ECO:0000256" key="9">
    <source>
        <dbReference type="ARBA" id="ARBA00022786"/>
    </source>
</evidence>
<dbReference type="GO" id="GO:0005778">
    <property type="term" value="C:peroxisomal membrane"/>
    <property type="evidence" value="ECO:0007669"/>
    <property type="project" value="UniProtKB-SubCell"/>
</dbReference>
<keyword evidence="18" id="KW-1185">Reference proteome</keyword>
<keyword evidence="7" id="KW-0479">Metal-binding</keyword>
<evidence type="ECO:0000256" key="2">
    <source>
        <dbReference type="ARBA" id="ARBA00004906"/>
    </source>
</evidence>
<evidence type="ECO:0000313" key="18">
    <source>
        <dbReference type="Proteomes" id="UP000279259"/>
    </source>
</evidence>
<keyword evidence="13" id="KW-0472">Membrane</keyword>
<evidence type="ECO:0000256" key="8">
    <source>
        <dbReference type="ARBA" id="ARBA00022771"/>
    </source>
</evidence>
<reference evidence="17 18" key="1">
    <citation type="submission" date="2018-11" db="EMBL/GenBank/DDBJ databases">
        <title>Genome sequence of Saitozyma podzolica DSM 27192.</title>
        <authorList>
            <person name="Aliyu H."/>
            <person name="Gorte O."/>
            <person name="Ochsenreither K."/>
        </authorList>
    </citation>
    <scope>NUCLEOTIDE SEQUENCE [LARGE SCALE GENOMIC DNA]</scope>
    <source>
        <strain evidence="17 18">DSM 27192</strain>
    </source>
</reference>
<evidence type="ECO:0000256" key="4">
    <source>
        <dbReference type="ARBA" id="ARBA00022448"/>
    </source>
</evidence>
<dbReference type="GO" id="GO:0016740">
    <property type="term" value="F:transferase activity"/>
    <property type="evidence" value="ECO:0007669"/>
    <property type="project" value="UniProtKB-KW"/>
</dbReference>
<keyword evidence="11" id="KW-0653">Protein transport</keyword>
<keyword evidence="10" id="KW-0862">Zinc</keyword>
<evidence type="ECO:0000256" key="12">
    <source>
        <dbReference type="ARBA" id="ARBA00022989"/>
    </source>
</evidence>
<evidence type="ECO:0000256" key="14">
    <source>
        <dbReference type="ARBA" id="ARBA00023140"/>
    </source>
</evidence>
<keyword evidence="12" id="KW-1133">Transmembrane helix</keyword>
<keyword evidence="14" id="KW-0576">Peroxisome</keyword>
<feature type="region of interest" description="Disordered" evidence="15">
    <location>
        <begin position="255"/>
        <end position="275"/>
    </location>
</feature>
<organism evidence="17 18">
    <name type="scientific">Saitozyma podzolica</name>
    <dbReference type="NCBI Taxonomy" id="1890683"/>
    <lineage>
        <taxon>Eukaryota</taxon>
        <taxon>Fungi</taxon>
        <taxon>Dikarya</taxon>
        <taxon>Basidiomycota</taxon>
        <taxon>Agaricomycotina</taxon>
        <taxon>Tremellomycetes</taxon>
        <taxon>Tremellales</taxon>
        <taxon>Trimorphomycetaceae</taxon>
        <taxon>Saitozyma</taxon>
    </lineage>
</organism>
<dbReference type="EMBL" id="RSCD01000017">
    <property type="protein sequence ID" value="RSH87381.1"/>
    <property type="molecule type" value="Genomic_DNA"/>
</dbReference>
<feature type="compositionally biased region" description="Polar residues" evidence="15">
    <location>
        <begin position="260"/>
        <end position="270"/>
    </location>
</feature>
<feature type="region of interest" description="Disordered" evidence="15">
    <location>
        <begin position="415"/>
        <end position="434"/>
    </location>
</feature>